<dbReference type="EMBL" id="JADFTS010000006">
    <property type="protein sequence ID" value="KAF9601467.1"/>
    <property type="molecule type" value="Genomic_DNA"/>
</dbReference>
<keyword evidence="1" id="KW-1133">Transmembrane helix</keyword>
<evidence type="ECO:0000313" key="3">
    <source>
        <dbReference type="Proteomes" id="UP000631114"/>
    </source>
</evidence>
<reference evidence="2 3" key="1">
    <citation type="submission" date="2020-10" db="EMBL/GenBank/DDBJ databases">
        <title>The Coptis chinensis genome and diversification of protoberbering-type alkaloids.</title>
        <authorList>
            <person name="Wang B."/>
            <person name="Shu S."/>
            <person name="Song C."/>
            <person name="Liu Y."/>
        </authorList>
    </citation>
    <scope>NUCLEOTIDE SEQUENCE [LARGE SCALE GENOMIC DNA]</scope>
    <source>
        <strain evidence="2">HL-2020</strain>
        <tissue evidence="2">Leaf</tissue>
    </source>
</reference>
<keyword evidence="1" id="KW-0472">Membrane</keyword>
<dbReference type="AlphaFoldDB" id="A0A835HNH0"/>
<dbReference type="Proteomes" id="UP000631114">
    <property type="component" value="Unassembled WGS sequence"/>
</dbReference>
<name>A0A835HNH0_9MAGN</name>
<dbReference type="OrthoDB" id="770781at2759"/>
<proteinExistence type="predicted"/>
<dbReference type="PANTHER" id="PTHR33728:SF3">
    <property type="entry name" value="MULTIDRUG RESISTANCE PROTEIN"/>
    <property type="match status" value="1"/>
</dbReference>
<feature type="transmembrane region" description="Helical" evidence="1">
    <location>
        <begin position="35"/>
        <end position="56"/>
    </location>
</feature>
<keyword evidence="1" id="KW-0812">Transmembrane</keyword>
<dbReference type="PANTHER" id="PTHR33728">
    <property type="entry name" value="CTTNBP 2 AMINO-TERMINAL-LIKE PROTEIN"/>
    <property type="match status" value="1"/>
</dbReference>
<comment type="caution">
    <text evidence="2">The sequence shown here is derived from an EMBL/GenBank/DDBJ whole genome shotgun (WGS) entry which is preliminary data.</text>
</comment>
<keyword evidence="3" id="KW-1185">Reference proteome</keyword>
<sequence length="144" mass="15731">MPLSSSSDSTYLIPPHAAADRGATTLKNFGTPVNAIAFGFIATAILIAMFLIMGIFEHLLKPRILPSHYEAEGSPQSNPSQDQVHILEKLRNLYNVSALHSTNFSVVMPGQDCATFIAQPAPLPCSRESIHWPLRTRDFVSISV</sequence>
<gene>
    <name evidence="2" type="ORF">IFM89_020234</name>
</gene>
<evidence type="ECO:0000256" key="1">
    <source>
        <dbReference type="SAM" id="Phobius"/>
    </source>
</evidence>
<protein>
    <submittedName>
        <fullName evidence="2">Uncharacterized protein</fullName>
    </submittedName>
</protein>
<organism evidence="2 3">
    <name type="scientific">Coptis chinensis</name>
    <dbReference type="NCBI Taxonomy" id="261450"/>
    <lineage>
        <taxon>Eukaryota</taxon>
        <taxon>Viridiplantae</taxon>
        <taxon>Streptophyta</taxon>
        <taxon>Embryophyta</taxon>
        <taxon>Tracheophyta</taxon>
        <taxon>Spermatophyta</taxon>
        <taxon>Magnoliopsida</taxon>
        <taxon>Ranunculales</taxon>
        <taxon>Ranunculaceae</taxon>
        <taxon>Coptidoideae</taxon>
        <taxon>Coptis</taxon>
    </lineage>
</organism>
<evidence type="ECO:0000313" key="2">
    <source>
        <dbReference type="EMBL" id="KAF9601467.1"/>
    </source>
</evidence>
<accession>A0A835HNH0</accession>